<keyword evidence="2" id="KW-1185">Reference proteome</keyword>
<name>A0A411MFK8_9PSED</name>
<dbReference type="KEGG" id="ptk:EXN22_07605"/>
<protein>
    <recommendedName>
        <fullName evidence="3">Phage protein</fullName>
    </recommendedName>
</protein>
<dbReference type="EMBL" id="CP035952">
    <property type="protein sequence ID" value="QBF25571.1"/>
    <property type="molecule type" value="Genomic_DNA"/>
</dbReference>
<organism evidence="1 2">
    <name type="scientific">Pseudomonas tructae</name>
    <dbReference type="NCBI Taxonomy" id="2518644"/>
    <lineage>
        <taxon>Bacteria</taxon>
        <taxon>Pseudomonadati</taxon>
        <taxon>Pseudomonadota</taxon>
        <taxon>Gammaproteobacteria</taxon>
        <taxon>Pseudomonadales</taxon>
        <taxon>Pseudomonadaceae</taxon>
        <taxon>Pseudomonas</taxon>
    </lineage>
</organism>
<evidence type="ECO:0000313" key="2">
    <source>
        <dbReference type="Proteomes" id="UP000291130"/>
    </source>
</evidence>
<dbReference type="RefSeq" id="WP_130263486.1">
    <property type="nucleotide sequence ID" value="NZ_CP035952.1"/>
</dbReference>
<evidence type="ECO:0000313" key="1">
    <source>
        <dbReference type="EMBL" id="QBF25571.1"/>
    </source>
</evidence>
<proteinExistence type="predicted"/>
<accession>A0A411MFK8</accession>
<dbReference type="Proteomes" id="UP000291130">
    <property type="component" value="Chromosome"/>
</dbReference>
<gene>
    <name evidence="1" type="ORF">EXN22_07605</name>
</gene>
<dbReference type="AlphaFoldDB" id="A0A411MFK8"/>
<sequence length="172" mass="18684">MNELTTLHEAITATIKAAMPQLETVAGYATTEQNTALPALNHAMVSFRPGTDPGDGRCCILATFEADIHVDASVMQAPLQAASLATQLTVLLRQQFWQLDFVQAANNVQASVVQPGAGTTFPTTWRVQWEQALLLGAVQWPWPDQTGPLAFAFSPDTGPRFEADYQSPEDLQ</sequence>
<reference evidence="1 2" key="1">
    <citation type="submission" date="2019-02" db="EMBL/GenBank/DDBJ databases">
        <title>Complete genome sequence of Pseudomonas sp. SNU WT1 isolated from rainbow trout.</title>
        <authorList>
            <person name="Oh W.T."/>
            <person name="Park S.C."/>
        </authorList>
    </citation>
    <scope>NUCLEOTIDE SEQUENCE [LARGE SCALE GENOMIC DNA]</scope>
    <source>
        <strain evidence="1 2">SNU WT1</strain>
    </source>
</reference>
<dbReference type="OrthoDB" id="5464992at2"/>
<evidence type="ECO:0008006" key="3">
    <source>
        <dbReference type="Google" id="ProtNLM"/>
    </source>
</evidence>